<protein>
    <submittedName>
        <fullName evidence="2">Uncharacterized protein</fullName>
    </submittedName>
</protein>
<evidence type="ECO:0000256" key="1">
    <source>
        <dbReference type="SAM" id="MobiDB-lite"/>
    </source>
</evidence>
<organism evidence="2 3">
    <name type="scientific">Pleurodeles waltl</name>
    <name type="common">Iberian ribbed newt</name>
    <dbReference type="NCBI Taxonomy" id="8319"/>
    <lineage>
        <taxon>Eukaryota</taxon>
        <taxon>Metazoa</taxon>
        <taxon>Chordata</taxon>
        <taxon>Craniata</taxon>
        <taxon>Vertebrata</taxon>
        <taxon>Euteleostomi</taxon>
        <taxon>Amphibia</taxon>
        <taxon>Batrachia</taxon>
        <taxon>Caudata</taxon>
        <taxon>Salamandroidea</taxon>
        <taxon>Salamandridae</taxon>
        <taxon>Pleurodelinae</taxon>
        <taxon>Pleurodeles</taxon>
    </lineage>
</organism>
<name>A0AAV7SE37_PLEWA</name>
<reference evidence="2" key="1">
    <citation type="journal article" date="2022" name="bioRxiv">
        <title>Sequencing and chromosome-scale assembly of the giantPleurodeles waltlgenome.</title>
        <authorList>
            <person name="Brown T."/>
            <person name="Elewa A."/>
            <person name="Iarovenko S."/>
            <person name="Subramanian E."/>
            <person name="Araus A.J."/>
            <person name="Petzold A."/>
            <person name="Susuki M."/>
            <person name="Suzuki K.-i.T."/>
            <person name="Hayashi T."/>
            <person name="Toyoda A."/>
            <person name="Oliveira C."/>
            <person name="Osipova E."/>
            <person name="Leigh N.D."/>
            <person name="Simon A."/>
            <person name="Yun M.H."/>
        </authorList>
    </citation>
    <scope>NUCLEOTIDE SEQUENCE</scope>
    <source>
        <strain evidence="2">20211129_DDA</strain>
        <tissue evidence="2">Liver</tissue>
    </source>
</reference>
<comment type="caution">
    <text evidence="2">The sequence shown here is derived from an EMBL/GenBank/DDBJ whole genome shotgun (WGS) entry which is preliminary data.</text>
</comment>
<accession>A0AAV7SE37</accession>
<feature type="region of interest" description="Disordered" evidence="1">
    <location>
        <begin position="121"/>
        <end position="174"/>
    </location>
</feature>
<dbReference type="EMBL" id="JANPWB010000008">
    <property type="protein sequence ID" value="KAJ1161884.1"/>
    <property type="molecule type" value="Genomic_DNA"/>
</dbReference>
<dbReference type="AlphaFoldDB" id="A0AAV7SE37"/>
<gene>
    <name evidence="2" type="ORF">NDU88_002364</name>
</gene>
<evidence type="ECO:0000313" key="3">
    <source>
        <dbReference type="Proteomes" id="UP001066276"/>
    </source>
</evidence>
<sequence length="211" mass="22538">MSTEPCRQSKPRTGLMSLMHAVLLVPNTSTHQCCSKATEETPLTQSRHIPIPQMATSDVSPQESAAVRWAIPGHSTAAQNKLYAAVHPGPRSSPSMNIAPKPQSRADHLCRRRYGGPLPKSCSGACRDSTATRLSAPGPRMPGANGHMSPPPGEPGASTKSGQGGEPIRDGRGKVRLGLRTAELLADQAQPRYAIRYGARRFPESWCGPTM</sequence>
<keyword evidence="3" id="KW-1185">Reference proteome</keyword>
<dbReference type="Proteomes" id="UP001066276">
    <property type="component" value="Chromosome 4_2"/>
</dbReference>
<evidence type="ECO:0000313" key="2">
    <source>
        <dbReference type="EMBL" id="KAJ1161884.1"/>
    </source>
</evidence>
<proteinExistence type="predicted"/>
<feature type="region of interest" description="Disordered" evidence="1">
    <location>
        <begin position="86"/>
        <end position="105"/>
    </location>
</feature>